<feature type="region of interest" description="Disordered" evidence="1">
    <location>
        <begin position="77"/>
        <end position="96"/>
    </location>
</feature>
<evidence type="ECO:0008006" key="4">
    <source>
        <dbReference type="Google" id="ProtNLM"/>
    </source>
</evidence>
<accession>A0ABR3X3U5</accession>
<reference evidence="2 3" key="1">
    <citation type="journal article" date="2024" name="IMA Fungus">
        <title>IMA Genome - F19 : A genome assembly and annotation guide to empower mycologists, including annotated draft genome sequences of Ceratocystis pirilliformis, Diaporthe australafricana, Fusarium ophioides, Paecilomyces lecythidis, and Sporothrix stenoceras.</title>
        <authorList>
            <person name="Aylward J."/>
            <person name="Wilson A.M."/>
            <person name="Visagie C.M."/>
            <person name="Spraker J."/>
            <person name="Barnes I."/>
            <person name="Buitendag C."/>
            <person name="Ceriani C."/>
            <person name="Del Mar Angel L."/>
            <person name="du Plessis D."/>
            <person name="Fuchs T."/>
            <person name="Gasser K."/>
            <person name="Kramer D."/>
            <person name="Li W."/>
            <person name="Munsamy K."/>
            <person name="Piso A."/>
            <person name="Price J.L."/>
            <person name="Sonnekus B."/>
            <person name="Thomas C."/>
            <person name="van der Nest A."/>
            <person name="van Dijk A."/>
            <person name="van Heerden A."/>
            <person name="van Vuuren N."/>
            <person name="Yilmaz N."/>
            <person name="Duong T.A."/>
            <person name="van der Merwe N.A."/>
            <person name="Wingfield M.J."/>
            <person name="Wingfield B.D."/>
        </authorList>
    </citation>
    <scope>NUCLEOTIDE SEQUENCE [LARGE SCALE GENOMIC DNA]</scope>
    <source>
        <strain evidence="2 3">CMW 18167</strain>
    </source>
</reference>
<dbReference type="EMBL" id="JAVDPF010000031">
    <property type="protein sequence ID" value="KAL1870367.1"/>
    <property type="molecule type" value="Genomic_DNA"/>
</dbReference>
<protein>
    <recommendedName>
        <fullName evidence="4">Protein NO VEIN C-terminal domain-containing protein</fullName>
    </recommendedName>
</protein>
<evidence type="ECO:0000256" key="1">
    <source>
        <dbReference type="SAM" id="MobiDB-lite"/>
    </source>
</evidence>
<name>A0ABR3X3U5_9EURO</name>
<keyword evidence="3" id="KW-1185">Reference proteome</keyword>
<sequence>MDDSDDTLKIYVPRDKEKRKLCYATQLGAKLAEYVQVNDLHESKTFCLVLTTSPSNVDAMLNFFAITPIDFGNSDSVQSTGDLDSDSDSEKENDISSVSMMSRYSSCFPSSRPITVSGTSGHSPNSNDSECLPIPGPNGRQNEEIRHSTLLSDTRSSTPSTTPLLSIDPADSVSETGNNVTTFDYTRLLHRVVNSARASQFPSIGPFDFRDLAAALAEEDLDSVRPPVATGLPFGSRTQNQIAHDIKIGAAGELYVFELLSRLSLRGFGRPNWQSTIRKEVRVHPDYIDLEPWNGVETADITYDDIDGSLTALLVDKGYLRASEAWRSARPKYYIEVKATTAACSKPFYISKRQFKRMQDMKLPQGGGVASNDVYIIFRVFNLNTGPNVGLRIYLDPATLHANGQLDFIPEAYSVISRLGNSVN</sequence>
<comment type="caution">
    <text evidence="2">The sequence shown here is derived from an EMBL/GenBank/DDBJ whole genome shotgun (WGS) entry which is preliminary data.</text>
</comment>
<feature type="compositionally biased region" description="Polar residues" evidence="1">
    <location>
        <begin position="113"/>
        <end position="129"/>
    </location>
</feature>
<gene>
    <name evidence="2" type="ORF">Plec18167_007501</name>
</gene>
<evidence type="ECO:0000313" key="3">
    <source>
        <dbReference type="Proteomes" id="UP001583193"/>
    </source>
</evidence>
<evidence type="ECO:0000313" key="2">
    <source>
        <dbReference type="EMBL" id="KAL1870367.1"/>
    </source>
</evidence>
<organism evidence="2 3">
    <name type="scientific">Paecilomyces lecythidis</name>
    <dbReference type="NCBI Taxonomy" id="3004212"/>
    <lineage>
        <taxon>Eukaryota</taxon>
        <taxon>Fungi</taxon>
        <taxon>Dikarya</taxon>
        <taxon>Ascomycota</taxon>
        <taxon>Pezizomycotina</taxon>
        <taxon>Eurotiomycetes</taxon>
        <taxon>Eurotiomycetidae</taxon>
        <taxon>Eurotiales</taxon>
        <taxon>Thermoascaceae</taxon>
        <taxon>Paecilomyces</taxon>
    </lineage>
</organism>
<proteinExistence type="predicted"/>
<feature type="region of interest" description="Disordered" evidence="1">
    <location>
        <begin position="113"/>
        <end position="170"/>
    </location>
</feature>
<dbReference type="Proteomes" id="UP001583193">
    <property type="component" value="Unassembled WGS sequence"/>
</dbReference>
<feature type="compositionally biased region" description="Low complexity" evidence="1">
    <location>
        <begin position="148"/>
        <end position="166"/>
    </location>
</feature>